<dbReference type="InterPro" id="IPR000595">
    <property type="entry name" value="cNMP-bd_dom"/>
</dbReference>
<evidence type="ECO:0000259" key="4">
    <source>
        <dbReference type="PROSITE" id="PS50042"/>
    </source>
</evidence>
<dbReference type="PANTHER" id="PTHR24567:SF28">
    <property type="entry name" value="LISTERIOLYSIN REGULATORY PROTEIN"/>
    <property type="match status" value="1"/>
</dbReference>
<dbReference type="Proteomes" id="UP000824156">
    <property type="component" value="Unassembled WGS sequence"/>
</dbReference>
<dbReference type="InterPro" id="IPR014710">
    <property type="entry name" value="RmlC-like_jellyroll"/>
</dbReference>
<dbReference type="GO" id="GO:0005829">
    <property type="term" value="C:cytosol"/>
    <property type="evidence" value="ECO:0007669"/>
    <property type="project" value="TreeGrafter"/>
</dbReference>
<reference evidence="5" key="1">
    <citation type="journal article" date="2021" name="PeerJ">
        <title>Extensive microbial diversity within the chicken gut microbiome revealed by metagenomics and culture.</title>
        <authorList>
            <person name="Gilroy R."/>
            <person name="Ravi A."/>
            <person name="Getino M."/>
            <person name="Pursley I."/>
            <person name="Horton D.L."/>
            <person name="Alikhan N.F."/>
            <person name="Baker D."/>
            <person name="Gharbi K."/>
            <person name="Hall N."/>
            <person name="Watson M."/>
            <person name="Adriaenssens E.M."/>
            <person name="Foster-Nyarko E."/>
            <person name="Jarju S."/>
            <person name="Secka A."/>
            <person name="Antonio M."/>
            <person name="Oren A."/>
            <person name="Chaudhuri R.R."/>
            <person name="La Ragione R."/>
            <person name="Hildebrand F."/>
            <person name="Pallen M.J."/>
        </authorList>
    </citation>
    <scope>NUCLEOTIDE SEQUENCE</scope>
    <source>
        <strain evidence="5">1719</strain>
    </source>
</reference>
<dbReference type="EMBL" id="DXEZ01000238">
    <property type="protein sequence ID" value="HIX55093.1"/>
    <property type="molecule type" value="Genomic_DNA"/>
</dbReference>
<sequence>MMVPEELLQNKGASVEHLASGDVIYQIGAQPTYYYQLVSGRVRIVNFTEEGREVLHKLVEPGECFGELSLFDKRPHKTFGIADTQISFLKLGMSSFFALIQEYPDLHLKFTKTIAQQLRFKFLISELMSTNQPECMLSQLIDYFSLEQKYICEDCHQLMLTRQQIANMLGLRVETVIRTMKKLEKYSPIKIVKGKVFVN</sequence>
<dbReference type="InterPro" id="IPR036390">
    <property type="entry name" value="WH_DNA-bd_sf"/>
</dbReference>
<dbReference type="Gene3D" id="1.10.10.10">
    <property type="entry name" value="Winged helix-like DNA-binding domain superfamily/Winged helix DNA-binding domain"/>
    <property type="match status" value="1"/>
</dbReference>
<evidence type="ECO:0000256" key="2">
    <source>
        <dbReference type="ARBA" id="ARBA00023125"/>
    </source>
</evidence>
<comment type="caution">
    <text evidence="5">The sequence shown here is derived from an EMBL/GenBank/DDBJ whole genome shotgun (WGS) entry which is preliminary data.</text>
</comment>
<dbReference type="SMART" id="SM00100">
    <property type="entry name" value="cNMP"/>
    <property type="match status" value="1"/>
</dbReference>
<dbReference type="SMART" id="SM00419">
    <property type="entry name" value="HTH_CRP"/>
    <property type="match status" value="1"/>
</dbReference>
<protein>
    <submittedName>
        <fullName evidence="5">Crp/Fnr family transcriptional regulator</fullName>
    </submittedName>
</protein>
<gene>
    <name evidence="5" type="ORF">H9853_08705</name>
</gene>
<dbReference type="Pfam" id="PF00027">
    <property type="entry name" value="cNMP_binding"/>
    <property type="match status" value="1"/>
</dbReference>
<keyword evidence="1" id="KW-0805">Transcription regulation</keyword>
<dbReference type="InterPro" id="IPR018490">
    <property type="entry name" value="cNMP-bd_dom_sf"/>
</dbReference>
<dbReference type="SUPFAM" id="SSF51206">
    <property type="entry name" value="cAMP-binding domain-like"/>
    <property type="match status" value="1"/>
</dbReference>
<reference evidence="5" key="2">
    <citation type="submission" date="2021-04" db="EMBL/GenBank/DDBJ databases">
        <authorList>
            <person name="Gilroy R."/>
        </authorList>
    </citation>
    <scope>NUCLEOTIDE SEQUENCE</scope>
    <source>
        <strain evidence="5">1719</strain>
    </source>
</reference>
<proteinExistence type="predicted"/>
<dbReference type="SUPFAM" id="SSF46785">
    <property type="entry name" value="Winged helix' DNA-binding domain"/>
    <property type="match status" value="1"/>
</dbReference>
<dbReference type="GO" id="GO:0003677">
    <property type="term" value="F:DNA binding"/>
    <property type="evidence" value="ECO:0007669"/>
    <property type="project" value="UniProtKB-KW"/>
</dbReference>
<evidence type="ECO:0000256" key="1">
    <source>
        <dbReference type="ARBA" id="ARBA00023015"/>
    </source>
</evidence>
<dbReference type="PRINTS" id="PR00034">
    <property type="entry name" value="HTHCRP"/>
</dbReference>
<evidence type="ECO:0000313" key="5">
    <source>
        <dbReference type="EMBL" id="HIX55093.1"/>
    </source>
</evidence>
<dbReference type="GO" id="GO:0003700">
    <property type="term" value="F:DNA-binding transcription factor activity"/>
    <property type="evidence" value="ECO:0007669"/>
    <property type="project" value="TreeGrafter"/>
</dbReference>
<dbReference type="InterPro" id="IPR012318">
    <property type="entry name" value="HTH_CRP"/>
</dbReference>
<accession>A0A9D1WAA2</accession>
<organism evidence="5 6">
    <name type="scientific">Candidatus Sphingobacterium stercoripullorum</name>
    <dbReference type="NCBI Taxonomy" id="2838759"/>
    <lineage>
        <taxon>Bacteria</taxon>
        <taxon>Pseudomonadati</taxon>
        <taxon>Bacteroidota</taxon>
        <taxon>Sphingobacteriia</taxon>
        <taxon>Sphingobacteriales</taxon>
        <taxon>Sphingobacteriaceae</taxon>
        <taxon>Sphingobacterium</taxon>
    </lineage>
</organism>
<dbReference type="Gene3D" id="2.60.120.10">
    <property type="entry name" value="Jelly Rolls"/>
    <property type="match status" value="1"/>
</dbReference>
<dbReference type="AlphaFoldDB" id="A0A9D1WAA2"/>
<name>A0A9D1WAA2_9SPHI</name>
<feature type="domain" description="Cyclic nucleotide-binding" evidence="4">
    <location>
        <begin position="17"/>
        <end position="117"/>
    </location>
</feature>
<dbReference type="PROSITE" id="PS50042">
    <property type="entry name" value="CNMP_BINDING_3"/>
    <property type="match status" value="1"/>
</dbReference>
<keyword evidence="3" id="KW-0804">Transcription</keyword>
<dbReference type="InterPro" id="IPR036388">
    <property type="entry name" value="WH-like_DNA-bd_sf"/>
</dbReference>
<evidence type="ECO:0000256" key="3">
    <source>
        <dbReference type="ARBA" id="ARBA00023163"/>
    </source>
</evidence>
<dbReference type="InterPro" id="IPR050397">
    <property type="entry name" value="Env_Response_Regulators"/>
</dbReference>
<evidence type="ECO:0000313" key="6">
    <source>
        <dbReference type="Proteomes" id="UP000824156"/>
    </source>
</evidence>
<dbReference type="PANTHER" id="PTHR24567">
    <property type="entry name" value="CRP FAMILY TRANSCRIPTIONAL REGULATORY PROTEIN"/>
    <property type="match status" value="1"/>
</dbReference>
<dbReference type="Pfam" id="PF13545">
    <property type="entry name" value="HTH_Crp_2"/>
    <property type="match status" value="1"/>
</dbReference>
<keyword evidence="2" id="KW-0238">DNA-binding</keyword>
<dbReference type="CDD" id="cd00038">
    <property type="entry name" value="CAP_ED"/>
    <property type="match status" value="1"/>
</dbReference>